<name>G7DY96_MIXOS</name>
<sequence>MYGAKLAVLLSSLPDDDDGFNTVIAAARMAEQATTCRRTCFWLAMLDPAKLQRLLTVLTERERARQAACFANPPRPTYSASTALQEQNAPKNRYADVIPYDSTRCLLQDGGYINANWITCGSRRFIASQGPTESSVTDFWSLCLGPPADRPCMIVMLTAFMEAGRQKCFPYLPPAPGTDLLLGTPSEPQKLRVSWQSSAPNTAWHENLLEIHDVASVVEPHSLVHLQYEAWPDHGTVDPEHLLALADRICDLHADPSRSQLPILIHCSAGVGRTGTLIAMLALLDRVESNGLPTYSDQSALGPLPADVRSDAVSLVIDSLREQRIMMVERKEQFLLVHDAYELFQRRKIAVV</sequence>
<keyword evidence="5" id="KW-1185">Reference proteome</keyword>
<dbReference type="PANTHER" id="PTHR19134">
    <property type="entry name" value="RECEPTOR-TYPE TYROSINE-PROTEIN PHOSPHATASE"/>
    <property type="match status" value="1"/>
</dbReference>
<protein>
    <recommendedName>
        <fullName evidence="6">Tyrosine specific protein phosphatases domain-containing protein</fullName>
    </recommendedName>
</protein>
<dbReference type="OMA" id="GHKWWIA"/>
<organism evidence="4 5">
    <name type="scientific">Mixia osmundae (strain CBS 9802 / IAM 14324 / JCM 22182 / KY 12970)</name>
    <dbReference type="NCBI Taxonomy" id="764103"/>
    <lineage>
        <taxon>Eukaryota</taxon>
        <taxon>Fungi</taxon>
        <taxon>Dikarya</taxon>
        <taxon>Basidiomycota</taxon>
        <taxon>Pucciniomycotina</taxon>
        <taxon>Mixiomycetes</taxon>
        <taxon>Mixiales</taxon>
        <taxon>Mixiaceae</taxon>
        <taxon>Mixia</taxon>
    </lineage>
</organism>
<dbReference type="SMART" id="SM00194">
    <property type="entry name" value="PTPc"/>
    <property type="match status" value="1"/>
</dbReference>
<dbReference type="SMART" id="SM00404">
    <property type="entry name" value="PTPc_motif"/>
    <property type="match status" value="1"/>
</dbReference>
<dbReference type="InterPro" id="IPR029021">
    <property type="entry name" value="Prot-tyrosine_phosphatase-like"/>
</dbReference>
<evidence type="ECO:0000256" key="1">
    <source>
        <dbReference type="ARBA" id="ARBA00009649"/>
    </source>
</evidence>
<dbReference type="InterPro" id="IPR003595">
    <property type="entry name" value="Tyr_Pase_cat"/>
</dbReference>
<dbReference type="PROSITE" id="PS00383">
    <property type="entry name" value="TYR_PHOSPHATASE_1"/>
    <property type="match status" value="1"/>
</dbReference>
<dbReference type="SUPFAM" id="SSF52799">
    <property type="entry name" value="(Phosphotyrosine protein) phosphatases II"/>
    <property type="match status" value="1"/>
</dbReference>
<dbReference type="OrthoDB" id="10253954at2759"/>
<dbReference type="HOGENOM" id="CLU_001645_9_13_1"/>
<dbReference type="Proteomes" id="UP000009131">
    <property type="component" value="Unassembled WGS sequence"/>
</dbReference>
<dbReference type="AlphaFoldDB" id="G7DY96"/>
<dbReference type="EMBL" id="BABT02000062">
    <property type="protein sequence ID" value="GAA95556.1"/>
    <property type="molecule type" value="Genomic_DNA"/>
</dbReference>
<dbReference type="PRINTS" id="PR00700">
    <property type="entry name" value="PRTYPHPHTASE"/>
</dbReference>
<dbReference type="InterPro" id="IPR016130">
    <property type="entry name" value="Tyr_Pase_AS"/>
</dbReference>
<feature type="domain" description="Tyrosine specific protein phosphatases" evidence="3">
    <location>
        <begin position="240"/>
        <end position="335"/>
    </location>
</feature>
<dbReference type="GO" id="GO:0004725">
    <property type="term" value="F:protein tyrosine phosphatase activity"/>
    <property type="evidence" value="ECO:0007669"/>
    <property type="project" value="InterPro"/>
</dbReference>
<evidence type="ECO:0000313" key="4">
    <source>
        <dbReference type="EMBL" id="GAA95556.1"/>
    </source>
</evidence>
<dbReference type="PROSITE" id="PS50055">
    <property type="entry name" value="TYR_PHOSPHATASE_PTP"/>
    <property type="match status" value="1"/>
</dbReference>
<dbReference type="InterPro" id="IPR000387">
    <property type="entry name" value="Tyr_Pase_dom"/>
</dbReference>
<accession>G7DY96</accession>
<reference evidence="4 5" key="1">
    <citation type="journal article" date="2011" name="J. Gen. Appl. Microbiol.">
        <title>Draft genome sequencing of the enigmatic basidiomycete Mixia osmundae.</title>
        <authorList>
            <person name="Nishida H."/>
            <person name="Nagatsuka Y."/>
            <person name="Sugiyama J."/>
        </authorList>
    </citation>
    <scope>NUCLEOTIDE SEQUENCE [LARGE SCALE GENOMIC DNA]</scope>
    <source>
        <strain evidence="5">CBS 9802 / IAM 14324 / JCM 22182 / KY 12970</strain>
    </source>
</reference>
<dbReference type="InterPro" id="IPR000242">
    <property type="entry name" value="PTP_cat"/>
</dbReference>
<comment type="caution">
    <text evidence="4">The sequence shown here is derived from an EMBL/GenBank/DDBJ whole genome shotgun (WGS) entry which is preliminary data.</text>
</comment>
<evidence type="ECO:0000259" key="2">
    <source>
        <dbReference type="PROSITE" id="PS50055"/>
    </source>
</evidence>
<reference evidence="4 5" key="2">
    <citation type="journal article" date="2012" name="Open Biol.">
        <title>Characteristics of nucleosomes and linker DNA regions on the genome of the basidiomycete Mixia osmundae revealed by mono- and dinucleosome mapping.</title>
        <authorList>
            <person name="Nishida H."/>
            <person name="Kondo S."/>
            <person name="Matsumoto T."/>
            <person name="Suzuki Y."/>
            <person name="Yoshikawa H."/>
            <person name="Taylor T.D."/>
            <person name="Sugiyama J."/>
        </authorList>
    </citation>
    <scope>NUCLEOTIDE SEQUENCE [LARGE SCALE GENOMIC DNA]</scope>
    <source>
        <strain evidence="5">CBS 9802 / IAM 14324 / JCM 22182 / KY 12970</strain>
    </source>
</reference>
<dbReference type="PANTHER" id="PTHR19134:SF449">
    <property type="entry name" value="TYROSINE-PROTEIN PHOSPHATASE 1"/>
    <property type="match status" value="1"/>
</dbReference>
<gene>
    <name evidence="4" type="primary">Mo02211</name>
    <name evidence="4" type="ORF">E5Q_02211</name>
</gene>
<dbReference type="eggNOG" id="KOG0792">
    <property type="taxonomic scope" value="Eukaryota"/>
</dbReference>
<evidence type="ECO:0000259" key="3">
    <source>
        <dbReference type="PROSITE" id="PS50056"/>
    </source>
</evidence>
<dbReference type="InterPro" id="IPR050348">
    <property type="entry name" value="Protein-Tyr_Phosphatase"/>
</dbReference>
<dbReference type="Pfam" id="PF00102">
    <property type="entry name" value="Y_phosphatase"/>
    <property type="match status" value="1"/>
</dbReference>
<proteinExistence type="inferred from homology"/>
<feature type="domain" description="Tyrosine-protein phosphatase" evidence="2">
    <location>
        <begin position="57"/>
        <end position="344"/>
    </location>
</feature>
<comment type="similarity">
    <text evidence="1">Belongs to the protein-tyrosine phosphatase family. Non-receptor class subfamily.</text>
</comment>
<evidence type="ECO:0000313" key="5">
    <source>
        <dbReference type="Proteomes" id="UP000009131"/>
    </source>
</evidence>
<dbReference type="InParanoid" id="G7DY96"/>
<dbReference type="STRING" id="764103.G7DY96"/>
<evidence type="ECO:0008006" key="6">
    <source>
        <dbReference type="Google" id="ProtNLM"/>
    </source>
</evidence>
<dbReference type="PROSITE" id="PS50056">
    <property type="entry name" value="TYR_PHOSPHATASE_2"/>
    <property type="match status" value="1"/>
</dbReference>
<dbReference type="Gene3D" id="3.90.190.10">
    <property type="entry name" value="Protein tyrosine phosphatase superfamily"/>
    <property type="match status" value="1"/>
</dbReference>
<dbReference type="RefSeq" id="XP_014570063.1">
    <property type="nucleotide sequence ID" value="XM_014714577.1"/>
</dbReference>